<dbReference type="Proteomes" id="UP000217076">
    <property type="component" value="Unassembled WGS sequence"/>
</dbReference>
<sequence>MYATAISLHVLATLVWVGGMFFALIALKPGLAEISPDDRLFLWHGTLPRFFAWVWGAIAILWGTGWYIIEKLYGGLYAAPGHVHLMMTLAGLMTILFALIQAGPMRRFMKALENGQPAAATNEHQRMKTLITINFTLGIATTIIGTAGAYMG</sequence>
<dbReference type="AlphaFoldDB" id="A0A1G7XKJ3"/>
<feature type="transmembrane region" description="Helical" evidence="1">
    <location>
        <begin position="130"/>
        <end position="151"/>
    </location>
</feature>
<dbReference type="STRING" id="83401.SAMN05421742_1031"/>
<gene>
    <name evidence="3" type="ORF">SAMN05421742_1031</name>
</gene>
<reference evidence="4" key="1">
    <citation type="submission" date="2016-10" db="EMBL/GenBank/DDBJ databases">
        <authorList>
            <person name="Varghese N."/>
            <person name="Submissions S."/>
        </authorList>
    </citation>
    <scope>NUCLEOTIDE SEQUENCE [LARGE SCALE GENOMIC DNA]</scope>
    <source>
        <strain evidence="4">930I</strain>
    </source>
</reference>
<keyword evidence="1" id="KW-0472">Membrane</keyword>
<evidence type="ECO:0000259" key="2">
    <source>
        <dbReference type="Pfam" id="PF05425"/>
    </source>
</evidence>
<dbReference type="Pfam" id="PF05425">
    <property type="entry name" value="CopD"/>
    <property type="match status" value="1"/>
</dbReference>
<feature type="transmembrane region" description="Helical" evidence="1">
    <location>
        <begin position="6"/>
        <end position="27"/>
    </location>
</feature>
<keyword evidence="4" id="KW-1185">Reference proteome</keyword>
<dbReference type="GO" id="GO:0016020">
    <property type="term" value="C:membrane"/>
    <property type="evidence" value="ECO:0007669"/>
    <property type="project" value="InterPro"/>
</dbReference>
<feature type="domain" description="Copper resistance protein D" evidence="2">
    <location>
        <begin position="46"/>
        <end position="144"/>
    </location>
</feature>
<keyword evidence="1" id="KW-1133">Transmembrane helix</keyword>
<feature type="transmembrane region" description="Helical" evidence="1">
    <location>
        <begin position="47"/>
        <end position="69"/>
    </location>
</feature>
<dbReference type="InterPro" id="IPR008457">
    <property type="entry name" value="Cu-R_CopD_dom"/>
</dbReference>
<proteinExistence type="predicted"/>
<accession>A0A1G7XKJ3</accession>
<evidence type="ECO:0000313" key="4">
    <source>
        <dbReference type="Proteomes" id="UP000217076"/>
    </source>
</evidence>
<keyword evidence="1" id="KW-0812">Transmembrane</keyword>
<dbReference type="RefSeq" id="WP_092616554.1">
    <property type="nucleotide sequence ID" value="NZ_FNCV01000003.1"/>
</dbReference>
<organism evidence="3 4">
    <name type="scientific">Roseospirillum parvum</name>
    <dbReference type="NCBI Taxonomy" id="83401"/>
    <lineage>
        <taxon>Bacteria</taxon>
        <taxon>Pseudomonadati</taxon>
        <taxon>Pseudomonadota</taxon>
        <taxon>Alphaproteobacteria</taxon>
        <taxon>Rhodospirillales</taxon>
        <taxon>Rhodospirillaceae</taxon>
        <taxon>Roseospirillum</taxon>
    </lineage>
</organism>
<dbReference type="EMBL" id="FNCV01000003">
    <property type="protein sequence ID" value="SDG84140.1"/>
    <property type="molecule type" value="Genomic_DNA"/>
</dbReference>
<protein>
    <submittedName>
        <fullName evidence="3">Uncharacterized membrane protein</fullName>
    </submittedName>
</protein>
<feature type="transmembrane region" description="Helical" evidence="1">
    <location>
        <begin position="81"/>
        <end position="100"/>
    </location>
</feature>
<evidence type="ECO:0000256" key="1">
    <source>
        <dbReference type="SAM" id="Phobius"/>
    </source>
</evidence>
<name>A0A1G7XKJ3_9PROT</name>
<dbReference type="OrthoDB" id="8419862at2"/>
<evidence type="ECO:0000313" key="3">
    <source>
        <dbReference type="EMBL" id="SDG84140.1"/>
    </source>
</evidence>